<evidence type="ECO:0000313" key="1">
    <source>
        <dbReference type="EMBL" id="OOO10885.1"/>
    </source>
</evidence>
<proteinExistence type="predicted"/>
<reference evidence="1 2" key="1">
    <citation type="submission" date="2016-10" db="EMBL/GenBank/DDBJ databases">
        <title>Genome sequencing of Aspergillus oryzae BCC7051.</title>
        <authorList>
            <person name="Thammarongtham C."/>
            <person name="Vorapreeda T."/>
            <person name="Nookaew I."/>
            <person name="Srisuk T."/>
            <person name="Land M."/>
            <person name="Jeennor S."/>
            <person name="Laoteng K."/>
        </authorList>
    </citation>
    <scope>NUCLEOTIDE SEQUENCE [LARGE SCALE GENOMIC DNA]</scope>
    <source>
        <strain evidence="1 2">BCC7051</strain>
    </source>
</reference>
<protein>
    <submittedName>
        <fullName evidence="1">Uncharacterized protein</fullName>
    </submittedName>
</protein>
<dbReference type="Proteomes" id="UP000190312">
    <property type="component" value="Unassembled WGS sequence"/>
</dbReference>
<dbReference type="OrthoDB" id="10003767at2759"/>
<evidence type="ECO:0000313" key="2">
    <source>
        <dbReference type="Proteomes" id="UP000190312"/>
    </source>
</evidence>
<accession>A0A1S9DP76</accession>
<dbReference type="Pfam" id="PF12511">
    <property type="entry name" value="DUF3716"/>
    <property type="match status" value="1"/>
</dbReference>
<name>A0A1S9DP76_ASPOZ</name>
<dbReference type="AlphaFoldDB" id="A0A1S9DP76"/>
<gene>
    <name evidence="1" type="ORF">OAory_01073550</name>
</gene>
<dbReference type="InterPro" id="IPR022190">
    <property type="entry name" value="DUF3716"/>
</dbReference>
<dbReference type="EMBL" id="MKZY01000003">
    <property type="protein sequence ID" value="OOO10885.1"/>
    <property type="molecule type" value="Genomic_DNA"/>
</dbReference>
<comment type="caution">
    <text evidence="1">The sequence shown here is derived from an EMBL/GenBank/DDBJ whole genome shotgun (WGS) entry which is preliminary data.</text>
</comment>
<organism evidence="1 2">
    <name type="scientific">Aspergillus oryzae</name>
    <name type="common">Yellow koji mold</name>
    <dbReference type="NCBI Taxonomy" id="5062"/>
    <lineage>
        <taxon>Eukaryota</taxon>
        <taxon>Fungi</taxon>
        <taxon>Dikarya</taxon>
        <taxon>Ascomycota</taxon>
        <taxon>Pezizomycotina</taxon>
        <taxon>Eurotiomycetes</taxon>
        <taxon>Eurotiomycetidae</taxon>
        <taxon>Eurotiales</taxon>
        <taxon>Aspergillaceae</taxon>
        <taxon>Aspergillus</taxon>
        <taxon>Aspergillus subgen. Circumdati</taxon>
    </lineage>
</organism>
<sequence>MDVKNEKLFRAMNLRETPPFDMMLFAQDPLVGGEALYRSRILELEKEWSGLPGVRSAGSPLVPFAEEDRSIEAEAFGVIRAMEFIRDWRQSVGEQWPEKGVCPAWLTYGQWRWEYLPETHKTDDHGRWSVLRKVPSRTAFSRKACSYSSKLWKPRAIARLDIVYNPEDLRGDFSTQREGQVKLFTEQLVHLSLQDQTTIHVLDEVRHAVPTKGGKIPIRHKNQVSAYLLQRRGVVSTTPCKKCSKDGFYDTCVVSPSCDGAALYFGACANCLDSKGSKQRVSDQPPTTLQVEEFLLPQSDLEYRGYKPV</sequence>